<name>A0A167QBA9_PENCH</name>
<dbReference type="GO" id="GO:0070840">
    <property type="term" value="F:dynein complex binding"/>
    <property type="evidence" value="ECO:0007669"/>
    <property type="project" value="UniProtKB-UniRule"/>
</dbReference>
<gene>
    <name evidence="11" type="primary">nudF</name>
    <name evidence="11" type="synonym">lis1</name>
    <name evidence="14" type="ORF">EN45_086910</name>
</gene>
<dbReference type="EMBL" id="CM002800">
    <property type="protein sequence ID" value="KZN84551.1"/>
    <property type="molecule type" value="Genomic_DNA"/>
</dbReference>
<keyword evidence="1 11" id="KW-0813">Transport</keyword>
<keyword evidence="9 11" id="KW-0206">Cytoskeleton</keyword>
<comment type="subunit">
    <text evidence="11">Self-associates. Interacts with nudE and dynein.</text>
</comment>
<dbReference type="GO" id="GO:0006891">
    <property type="term" value="P:intra-Golgi vesicle-mediated transport"/>
    <property type="evidence" value="ECO:0007669"/>
    <property type="project" value="TreeGrafter"/>
</dbReference>
<keyword evidence="7 11" id="KW-0498">Mitosis</keyword>
<keyword evidence="6" id="KW-0677">Repeat</keyword>
<evidence type="ECO:0000256" key="4">
    <source>
        <dbReference type="ARBA" id="ARBA00022618"/>
    </source>
</evidence>
<feature type="repeat" description="WD" evidence="12">
    <location>
        <begin position="239"/>
        <end position="280"/>
    </location>
</feature>
<evidence type="ECO:0000256" key="10">
    <source>
        <dbReference type="ARBA" id="ARBA00023306"/>
    </source>
</evidence>
<dbReference type="SUPFAM" id="SSF50978">
    <property type="entry name" value="WD40 repeat-like"/>
    <property type="match status" value="1"/>
</dbReference>
<dbReference type="PANTHER" id="PTHR19876">
    <property type="entry name" value="COATOMER"/>
    <property type="match status" value="1"/>
</dbReference>
<organism evidence="14">
    <name type="scientific">Penicillium chrysogenum</name>
    <name type="common">Penicillium notatum</name>
    <dbReference type="NCBI Taxonomy" id="5076"/>
    <lineage>
        <taxon>Eukaryota</taxon>
        <taxon>Fungi</taxon>
        <taxon>Dikarya</taxon>
        <taxon>Ascomycota</taxon>
        <taxon>Pezizomycotina</taxon>
        <taxon>Eurotiomycetes</taxon>
        <taxon>Eurotiomycetidae</taxon>
        <taxon>Eurotiales</taxon>
        <taxon>Aspergillaceae</taxon>
        <taxon>Penicillium</taxon>
        <taxon>Penicillium chrysogenum species complex</taxon>
    </lineage>
</organism>
<dbReference type="GO" id="GO:0051012">
    <property type="term" value="P:microtubule sliding"/>
    <property type="evidence" value="ECO:0007669"/>
    <property type="project" value="UniProtKB-UniRule"/>
</dbReference>
<reference evidence="14" key="1">
    <citation type="journal article" date="2014" name="Genome Announc.">
        <title>Complete sequencing and chromosome-scale genome assembly of the industrial progenitor strain P2niaD18 from the penicillin producer Penicillium chrysogenum.</title>
        <authorList>
            <person name="Specht T."/>
            <person name="Dahlmann T.A."/>
            <person name="Zadra I."/>
            <person name="Kurnsteiner H."/>
            <person name="Kuck U."/>
        </authorList>
    </citation>
    <scope>NUCLEOTIDE SEQUENCE [LARGE SCALE GENOMIC DNA]</scope>
    <source>
        <strain evidence="14">P2niaD18</strain>
    </source>
</reference>
<evidence type="ECO:0000256" key="8">
    <source>
        <dbReference type="ARBA" id="ARBA00023054"/>
    </source>
</evidence>
<keyword evidence="4 11" id="KW-0132">Cell division</keyword>
<dbReference type="InterPro" id="IPR050844">
    <property type="entry name" value="Coatomer_complex_subunit"/>
</dbReference>
<feature type="repeat" description="WD" evidence="12">
    <location>
        <begin position="342"/>
        <end position="376"/>
    </location>
</feature>
<dbReference type="PROSITE" id="PS50082">
    <property type="entry name" value="WD_REPEATS_2"/>
    <property type="match status" value="5"/>
</dbReference>
<dbReference type="GO" id="GO:0051301">
    <property type="term" value="P:cell division"/>
    <property type="evidence" value="ECO:0007669"/>
    <property type="project" value="UniProtKB-KW"/>
</dbReference>
<dbReference type="InterPro" id="IPR056795">
    <property type="entry name" value="PAC1-like_LisH-like_dom"/>
</dbReference>
<dbReference type="GO" id="GO:0000132">
    <property type="term" value="P:establishment of mitotic spindle orientation"/>
    <property type="evidence" value="ECO:0007669"/>
    <property type="project" value="UniProtKB-UniRule"/>
</dbReference>
<evidence type="ECO:0000256" key="6">
    <source>
        <dbReference type="ARBA" id="ARBA00022737"/>
    </source>
</evidence>
<dbReference type="SMART" id="SM00320">
    <property type="entry name" value="WD40"/>
    <property type="match status" value="7"/>
</dbReference>
<dbReference type="InterPro" id="IPR017252">
    <property type="entry name" value="Dynein_regulator_LIS1"/>
</dbReference>
<dbReference type="Gene3D" id="1.20.960.30">
    <property type="match status" value="1"/>
</dbReference>
<comment type="domain">
    <text evidence="11">Dimerization mediated by the LisH domain may be required to activate dynein.</text>
</comment>
<sequence>MPSSLTPQQAAELNKSIIAYLSAHGLAETLAAFRKESDFPDNMFDATAAKQYENLLERKWTSNSTLMKKLLALESHNKALRNELNSTRPSFLNRNADVNDWLPQHPIRSLESHRDSINCIAFHPKYSLIASGSGDLTIRIWDWEDSTLERTLKGHTMAVCDVDYGDTSSGILLASCSSDFTIKLWDTTDDYKNVKTLRGHDHIVSAVRFIPSGNLLASASRDMKVILWNVINGYRVKTIEDHTGWVRDISPSFDGQFLLSTGDDMTVRLWEISASQPICKFTATGHENRILCCAVAPATSFRYLASFLESRGSTIAAEITATGSRDKSIKLWDSHGRCIMTLTGHASWVRAIAFHPGGKYLLSVSDDKTMRCWDLSQQGRCVKSISNAHDGFITCLKWVPGIAKDTRNGTMTISYQRKGSAELPRSKLDEVGQPGVQIRCVLATGGEDQKIRVFALQANDRSHK</sequence>
<dbReference type="Proteomes" id="UP000076449">
    <property type="component" value="Chromosome III"/>
</dbReference>
<feature type="repeat" description="WD" evidence="12">
    <location>
        <begin position="197"/>
        <end position="238"/>
    </location>
</feature>
<evidence type="ECO:0000256" key="5">
    <source>
        <dbReference type="ARBA" id="ARBA00022701"/>
    </source>
</evidence>
<keyword evidence="5 11" id="KW-0493">Microtubule</keyword>
<dbReference type="InterPro" id="IPR001680">
    <property type="entry name" value="WD40_rpt"/>
</dbReference>
<keyword evidence="8 11" id="KW-0175">Coiled coil</keyword>
<dbReference type="SMR" id="A0A167QBA9"/>
<comment type="subcellular location">
    <subcellularLocation>
        <location evidence="11">Cytoplasm</location>
        <location evidence="11">Cytoskeleton</location>
    </subcellularLocation>
    <subcellularLocation>
        <location evidence="11">Cytoplasm</location>
        <location evidence="11">Cytoskeleton</location>
        <location evidence="11">Spindle pole</location>
    </subcellularLocation>
    <text evidence="11">Localizes to the plus ends of microtubules at the hyphal tip and the mitotic spindle poles.</text>
</comment>
<dbReference type="PROSITE" id="PS50896">
    <property type="entry name" value="LISH"/>
    <property type="match status" value="1"/>
</dbReference>
<dbReference type="GO" id="GO:0006886">
    <property type="term" value="P:intracellular protein transport"/>
    <property type="evidence" value="ECO:0007669"/>
    <property type="project" value="TreeGrafter"/>
</dbReference>
<dbReference type="PhylomeDB" id="A0A167QBA9"/>
<dbReference type="Gene3D" id="2.130.10.10">
    <property type="entry name" value="YVTN repeat-like/Quinoprotein amine dehydrogenase"/>
    <property type="match status" value="1"/>
</dbReference>
<evidence type="ECO:0000256" key="9">
    <source>
        <dbReference type="ARBA" id="ARBA00023212"/>
    </source>
</evidence>
<evidence type="ECO:0000313" key="14">
    <source>
        <dbReference type="EMBL" id="KZN84551.1"/>
    </source>
</evidence>
<dbReference type="GO" id="GO:0030126">
    <property type="term" value="C:COPI vesicle coat"/>
    <property type="evidence" value="ECO:0007669"/>
    <property type="project" value="TreeGrafter"/>
</dbReference>
<dbReference type="FunFam" id="2.130.10.10:FF:000342">
    <property type="entry name" value="Nuclear distribution protein PAC1"/>
    <property type="match status" value="1"/>
</dbReference>
<accession>A0A167QBA9</accession>
<dbReference type="SUPFAM" id="SSF109925">
    <property type="entry name" value="Lissencephaly-1 protein (Lis-1, PAF-AH alpha) N-terminal domain"/>
    <property type="match status" value="1"/>
</dbReference>
<dbReference type="SMART" id="SM00667">
    <property type="entry name" value="LisH"/>
    <property type="match status" value="1"/>
</dbReference>
<dbReference type="Pfam" id="PF24951">
    <property type="entry name" value="LisH_PAC1"/>
    <property type="match status" value="1"/>
</dbReference>
<evidence type="ECO:0000256" key="7">
    <source>
        <dbReference type="ARBA" id="ARBA00022776"/>
    </source>
</evidence>
<dbReference type="GO" id="GO:0000922">
    <property type="term" value="C:spindle pole"/>
    <property type="evidence" value="ECO:0007669"/>
    <property type="project" value="UniProtKB-SubCell"/>
</dbReference>
<proteinExistence type="inferred from homology"/>
<dbReference type="PIRSF" id="PIRSF037647">
    <property type="entry name" value="Dynein_regulator_Lis1"/>
    <property type="match status" value="1"/>
</dbReference>
<evidence type="ECO:0000256" key="3">
    <source>
        <dbReference type="ARBA" id="ARBA00022574"/>
    </source>
</evidence>
<dbReference type="PRINTS" id="PR00320">
    <property type="entry name" value="GPROTEINBRPT"/>
</dbReference>
<dbReference type="InterPro" id="IPR015943">
    <property type="entry name" value="WD40/YVTN_repeat-like_dom_sf"/>
</dbReference>
<evidence type="ECO:0000256" key="12">
    <source>
        <dbReference type="PROSITE-ProRule" id="PRU00221"/>
    </source>
</evidence>
<protein>
    <recommendedName>
        <fullName evidence="11">Nuclear distribution protein nudF</fullName>
    </recommendedName>
    <alternativeName>
        <fullName evidence="11">Lissencephaly-1 homolog</fullName>
        <shortName evidence="11">LIS-1</shortName>
    </alternativeName>
</protein>
<dbReference type="GO" id="GO:0006888">
    <property type="term" value="P:endoplasmic reticulum to Golgi vesicle-mediated transport"/>
    <property type="evidence" value="ECO:0007669"/>
    <property type="project" value="TreeGrafter"/>
</dbReference>
<dbReference type="InterPro" id="IPR019775">
    <property type="entry name" value="WD40_repeat_CS"/>
</dbReference>
<dbReference type="GO" id="GO:0005875">
    <property type="term" value="C:microtubule associated complex"/>
    <property type="evidence" value="ECO:0007669"/>
    <property type="project" value="UniProtKB-UniRule"/>
</dbReference>
<evidence type="ECO:0000259" key="13">
    <source>
        <dbReference type="Pfam" id="PF24951"/>
    </source>
</evidence>
<dbReference type="CDD" id="cd00200">
    <property type="entry name" value="WD40"/>
    <property type="match status" value="1"/>
</dbReference>
<keyword evidence="2 11" id="KW-0963">Cytoplasm</keyword>
<comment type="function">
    <text evidence="11">Positively regulates the activity of the minus-end directed microtubule motor protein dynein. May enhance dynein-mediated microtubule sliding by targeting dynein to the microtubule plus end. Required for nuclear migration during vegetative growth as well as development. Required for retrograde early endosome (EE) transport from the hyphal tip. Required for localization of dynein to the mitotic spindle poles. Recruits additional proteins to the dynein complex at SPBs.</text>
</comment>
<keyword evidence="3 12" id="KW-0853">WD repeat</keyword>
<evidence type="ECO:0000256" key="2">
    <source>
        <dbReference type="ARBA" id="ARBA00022490"/>
    </source>
</evidence>
<dbReference type="AlphaFoldDB" id="A0A167QBA9"/>
<feature type="repeat" description="WD" evidence="12">
    <location>
        <begin position="110"/>
        <end position="151"/>
    </location>
</feature>
<dbReference type="Pfam" id="PF00400">
    <property type="entry name" value="WD40"/>
    <property type="match status" value="6"/>
</dbReference>
<dbReference type="InterPro" id="IPR020472">
    <property type="entry name" value="WD40_PAC1"/>
</dbReference>
<dbReference type="PROSITE" id="PS00678">
    <property type="entry name" value="WD_REPEATS_1"/>
    <property type="match status" value="2"/>
</dbReference>
<dbReference type="InterPro" id="IPR036322">
    <property type="entry name" value="WD40_repeat_dom_sf"/>
</dbReference>
<dbReference type="HAMAP" id="MF_03141">
    <property type="entry name" value="lis1"/>
    <property type="match status" value="1"/>
</dbReference>
<feature type="domain" description="PAC1-like LisH-like dimerisation" evidence="13">
    <location>
        <begin position="8"/>
        <end position="42"/>
    </location>
</feature>
<dbReference type="InterPro" id="IPR037190">
    <property type="entry name" value="LIS1_N"/>
</dbReference>
<dbReference type="GO" id="GO:0005874">
    <property type="term" value="C:microtubule"/>
    <property type="evidence" value="ECO:0007669"/>
    <property type="project" value="UniProtKB-KW"/>
</dbReference>
<keyword evidence="10 11" id="KW-0131">Cell cycle</keyword>
<feature type="repeat" description="WD" evidence="12">
    <location>
        <begin position="152"/>
        <end position="186"/>
    </location>
</feature>
<evidence type="ECO:0000256" key="11">
    <source>
        <dbReference type="HAMAP-Rule" id="MF_03141"/>
    </source>
</evidence>
<comment type="similarity">
    <text evidence="11">Belongs to the WD repeat LIS1/nudF family.</text>
</comment>
<dbReference type="GO" id="GO:0006890">
    <property type="term" value="P:retrograde vesicle-mediated transport, Golgi to endoplasmic reticulum"/>
    <property type="evidence" value="ECO:0007669"/>
    <property type="project" value="TreeGrafter"/>
</dbReference>
<dbReference type="PROSITE" id="PS50294">
    <property type="entry name" value="WD_REPEATS_REGION"/>
    <property type="match status" value="5"/>
</dbReference>
<dbReference type="InterPro" id="IPR006594">
    <property type="entry name" value="LisH"/>
</dbReference>
<evidence type="ECO:0000256" key="1">
    <source>
        <dbReference type="ARBA" id="ARBA00022448"/>
    </source>
</evidence>
<dbReference type="PANTHER" id="PTHR19876:SF2">
    <property type="entry name" value="COATOMER SUBUNIT BETA"/>
    <property type="match status" value="1"/>
</dbReference>